<dbReference type="PANTHER" id="PTHR32170">
    <property type="entry name" value="PROTEASOME ACTIVATOR COMPLEX SUBUNIT 4"/>
    <property type="match status" value="1"/>
</dbReference>
<dbReference type="RefSeq" id="XP_055880987.1">
    <property type="nucleotide sequence ID" value="XM_056025012.1"/>
</dbReference>
<sequence>MDGDGDKSSKESKEKEDTATEDSERDAVFQIQKVYNSLLPYYKDAERKSIFAEIKSHLGRAVQLRDLKIGFIHWVQELERYIFHYGYHFSKADHILLVELAFQVLTMSSHEYALLDKMATLLTLLLSNKELLTRKDLMLPWRPLYTIYKTLSCNKKSFPKYPRTFLNNLNNTVLACKLFFHEDATREMLDEWRPLLYPLGSTQITYGLRCFDYFLPISVPPHLHHKGFKLWLDEFLQLWLSIQNMPSWEANLVYLFSDLAQNNIGYIDWLPYIPMIFNRLLRSFCLPIGEQYVVSVADNQTYNTTTASTWIVSMMGGSDHHVVQEHITKLFKSLHSFYHPSNGGQWTDKLCTFLMMLPEMVVKRLRRERYSNDKGWLTPVPDSHKLTESQVTVFVESLKSAVFLALFGKSGCGADFACKALNSLATLRPALVLPPLLEKMYQAMETLTEPHRVFTCIIAITWVVRPLVSSVEIYPEGQLHVLPLLKLSLPGIDPNDNRKTLATLQMITNVVVLIPIVDSSDAVHKCPNLTEHQREVCSLTAQFEDFVMTFLDRIFNLIKNSRQEVTCESVKNKTADQLTTDICLHSSVSAILQQCSSSIYTSALRRINHFITSNVFEVKVSGKLAAVLCRAAVRANPVLGLKTFVPHLCSSILRFIQEYPGVKDEDILDNTLLWNLLILSHVVSCEGSSLLPYQGELFDVMKHTLHFKSVQCYNIAGQMLNWTLKSLTQIYPLEFHSNHKGFERPVEEDLPIKDWGTVIEIDEMNVGWHQASDVELEFAQFLIDELLVPQLHFFQNISSDSQISKEEILCRLNIVLKVLIGADSHFPSFESETVKLTETQVPLRYLSCIPQHDKRVLTADGKNVRALVHDTMHDLLKYMNVAREDDTKCLFLIINIYQYVTQHYKDVLRFSRWQCFGFVKILFESQLLPDGKCMRALLIEEVHQFHELKMLNRSNFELTFRHLDILKDLLELSVSRYKTVRKAAQKSLCHVFKCCPYSYVPYVPLLVKNLMDKDIEPHRLKGSLYALERMGSKKDWSVMSMLLPALFQVDQSNKPSILKVIKNILNAYKNMETFAITFKTSDEVIESATKFLREGSVSCGNDSTIFEELQSGVEFENHNNELAKQSFIKLTQDLLELIKEGKLAWKFREMSFEFLHMLLHQDILPSPKLVSLITDNCINNHPNIRKLSCSALNTVMELHKKKAKKILVNIEHTAGVGPINYSKLLPGDRPDNAWLQFDPKKFLSNEEDWNRTVFIEKAHWGYYTWPKELWTFAPYHEQPKYCRERHEIPAAEQPIYDCFMNEEYVEKLFNFLALEEEKSFLASVMYFSKRLFHNFEDSFLPQFQVHIEKLMKDTSHDRQVWSHRRVTEVLSGIILGSKLWPYSKVENLWLWITPLLEHALNNITVETDSSWTYFFFYICNNRAPQRLQWLYRLLLKNPVNGDGGAFGDSSRVDMLHESISPQHWKIPAYLHEIVNCLHPYLSHTSVIVRNSIASLLRSCQRYDYKVHMDSQTLSPKRTDFILSVLPELEKLRDYVASHSGDCSESSIEPDEKNEKDSAVRFCKTVIEWVREILTESFSPCLKEIFQLLLVIQKIQIEVNDEDLKHDFELGIKDLSKILLPKEYFNVALAAIKEVAGLKSWHARANILNYMQPMVFGNFFLLQGDHYKKTIQAMLLQLLSDEQLEVREKAAVTLSGFIHCNYLELNKDMLEYFEKLRILKVTMTNGSSIKPVPLQGLVKKHAGILGLSACVQAYPYDVPDFIPQVLANLSVHVNDPQPIGMTVTKTLSNFRRTHHDNWHQHKMMFTNDQLEMITDILISHNNYA</sequence>
<dbReference type="GO" id="GO:0005829">
    <property type="term" value="C:cytosol"/>
    <property type="evidence" value="ECO:0007669"/>
    <property type="project" value="TreeGrafter"/>
</dbReference>
<feature type="compositionally biased region" description="Basic and acidic residues" evidence="9">
    <location>
        <begin position="1"/>
        <end position="18"/>
    </location>
</feature>
<evidence type="ECO:0000256" key="8">
    <source>
        <dbReference type="ARBA" id="ARBA00023242"/>
    </source>
</evidence>
<comment type="similarity">
    <text evidence="3">Belongs to the BLM10 family.</text>
</comment>
<evidence type="ECO:0000313" key="14">
    <source>
        <dbReference type="RefSeq" id="XP_055880987.1"/>
    </source>
</evidence>
<organism evidence="13 14">
    <name type="scientific">Biomphalaria glabrata</name>
    <name type="common">Bloodfluke planorb</name>
    <name type="synonym">Freshwater snail</name>
    <dbReference type="NCBI Taxonomy" id="6526"/>
    <lineage>
        <taxon>Eukaryota</taxon>
        <taxon>Metazoa</taxon>
        <taxon>Spiralia</taxon>
        <taxon>Lophotrochozoa</taxon>
        <taxon>Mollusca</taxon>
        <taxon>Gastropoda</taxon>
        <taxon>Heterobranchia</taxon>
        <taxon>Euthyneura</taxon>
        <taxon>Panpulmonata</taxon>
        <taxon>Hygrophila</taxon>
        <taxon>Lymnaeoidea</taxon>
        <taxon>Planorbidae</taxon>
        <taxon>Biomphalaria</taxon>
    </lineage>
</organism>
<feature type="region of interest" description="Disordered" evidence="9">
    <location>
        <begin position="1"/>
        <end position="24"/>
    </location>
</feature>
<evidence type="ECO:0000259" key="10">
    <source>
        <dbReference type="Pfam" id="PF11919"/>
    </source>
</evidence>
<keyword evidence="8" id="KW-0539">Nucleus</keyword>
<dbReference type="InterPro" id="IPR035309">
    <property type="entry name" value="PSME4"/>
</dbReference>
<keyword evidence="5" id="KW-0677">Repeat</keyword>
<evidence type="ECO:0000259" key="12">
    <source>
        <dbReference type="Pfam" id="PF23096"/>
    </source>
</evidence>
<dbReference type="Proteomes" id="UP001165740">
    <property type="component" value="Chromosome 3"/>
</dbReference>
<keyword evidence="7" id="KW-0234">DNA repair</keyword>
<dbReference type="Gene3D" id="1.25.10.10">
    <property type="entry name" value="Leucine-rich Repeat Variant"/>
    <property type="match status" value="1"/>
</dbReference>
<feature type="domain" description="Proteasome activator complex subunit 4-like HEAT repeat-like" evidence="12">
    <location>
        <begin position="1175"/>
        <end position="1455"/>
    </location>
</feature>
<dbReference type="PANTHER" id="PTHR32170:SF3">
    <property type="entry name" value="PROTEASOME ACTIVATOR COMPLEX SUBUNIT 4"/>
    <property type="match status" value="1"/>
</dbReference>
<evidence type="ECO:0000256" key="6">
    <source>
        <dbReference type="ARBA" id="ARBA00022763"/>
    </source>
</evidence>
<gene>
    <name evidence="14" type="primary">LOC106071212</name>
</gene>
<evidence type="ECO:0000313" key="13">
    <source>
        <dbReference type="Proteomes" id="UP001165740"/>
    </source>
</evidence>
<dbReference type="Pfam" id="PF23096">
    <property type="entry name" value="HEAT_PSME4"/>
    <property type="match status" value="1"/>
</dbReference>
<dbReference type="Pfam" id="PF11919">
    <property type="entry name" value="PSME4_C"/>
    <property type="match status" value="1"/>
</dbReference>
<feature type="domain" description="Proteasome activator complex subunit 4 C-terminal" evidence="10">
    <location>
        <begin position="1737"/>
        <end position="1823"/>
    </location>
</feature>
<dbReference type="OMA" id="GCQHNEK"/>
<accession>A0A9W3A0X9</accession>
<proteinExistence type="inferred from homology"/>
<dbReference type="InterPro" id="IPR016024">
    <property type="entry name" value="ARM-type_fold"/>
</dbReference>
<evidence type="ECO:0000256" key="2">
    <source>
        <dbReference type="ARBA" id="ARBA00004496"/>
    </source>
</evidence>
<evidence type="ECO:0000256" key="5">
    <source>
        <dbReference type="ARBA" id="ARBA00022737"/>
    </source>
</evidence>
<evidence type="ECO:0000256" key="3">
    <source>
        <dbReference type="ARBA" id="ARBA00005739"/>
    </source>
</evidence>
<dbReference type="GO" id="GO:0010499">
    <property type="term" value="P:proteasomal ubiquitin-independent protein catabolic process"/>
    <property type="evidence" value="ECO:0007669"/>
    <property type="project" value="TreeGrafter"/>
</dbReference>
<dbReference type="GeneID" id="106071212"/>
<keyword evidence="4" id="KW-0963">Cytoplasm</keyword>
<dbReference type="InterPro" id="IPR055455">
    <property type="entry name" value="HEAT_PSME4"/>
</dbReference>
<dbReference type="GO" id="GO:0070628">
    <property type="term" value="F:proteasome binding"/>
    <property type="evidence" value="ECO:0007669"/>
    <property type="project" value="InterPro"/>
</dbReference>
<dbReference type="InterPro" id="IPR021843">
    <property type="entry name" value="PSME4_C"/>
</dbReference>
<reference evidence="14" key="1">
    <citation type="submission" date="2025-08" db="UniProtKB">
        <authorList>
            <consortium name="RefSeq"/>
        </authorList>
    </citation>
    <scope>IDENTIFICATION</scope>
</reference>
<dbReference type="GO" id="GO:0006281">
    <property type="term" value="P:DNA repair"/>
    <property type="evidence" value="ECO:0007669"/>
    <property type="project" value="UniProtKB-KW"/>
</dbReference>
<dbReference type="Pfam" id="PF16507">
    <property type="entry name" value="HEAT_PSME4_mid"/>
    <property type="match status" value="1"/>
</dbReference>
<feature type="domain" description="Proteasome activator Blm10 middle HEAT repeats region" evidence="11">
    <location>
        <begin position="328"/>
        <end position="811"/>
    </location>
</feature>
<evidence type="ECO:0000259" key="11">
    <source>
        <dbReference type="Pfam" id="PF16507"/>
    </source>
</evidence>
<dbReference type="SUPFAM" id="SSF48371">
    <property type="entry name" value="ARM repeat"/>
    <property type="match status" value="1"/>
</dbReference>
<dbReference type="InterPro" id="IPR011989">
    <property type="entry name" value="ARM-like"/>
</dbReference>
<evidence type="ECO:0000256" key="1">
    <source>
        <dbReference type="ARBA" id="ARBA00004324"/>
    </source>
</evidence>
<protein>
    <submittedName>
        <fullName evidence="14">Proteasome activator complex subunit 4-like isoform X1</fullName>
    </submittedName>
</protein>
<keyword evidence="13" id="KW-1185">Reference proteome</keyword>
<evidence type="ECO:0000256" key="4">
    <source>
        <dbReference type="ARBA" id="ARBA00022490"/>
    </source>
</evidence>
<dbReference type="InterPro" id="IPR032430">
    <property type="entry name" value="Blm10_mid"/>
</dbReference>
<dbReference type="GO" id="GO:0016607">
    <property type="term" value="C:nuclear speck"/>
    <property type="evidence" value="ECO:0007669"/>
    <property type="project" value="UniProtKB-SubCell"/>
</dbReference>
<dbReference type="OrthoDB" id="17907at2759"/>
<name>A0A9W3A0X9_BIOGL</name>
<comment type="subcellular location">
    <subcellularLocation>
        <location evidence="2">Cytoplasm</location>
    </subcellularLocation>
    <subcellularLocation>
        <location evidence="1">Nucleus speckle</location>
    </subcellularLocation>
</comment>
<evidence type="ECO:0000256" key="7">
    <source>
        <dbReference type="ARBA" id="ARBA00023204"/>
    </source>
</evidence>
<keyword evidence="6" id="KW-0227">DNA damage</keyword>
<evidence type="ECO:0000256" key="9">
    <source>
        <dbReference type="SAM" id="MobiDB-lite"/>
    </source>
</evidence>
<dbReference type="GO" id="GO:0016504">
    <property type="term" value="F:peptidase activator activity"/>
    <property type="evidence" value="ECO:0007669"/>
    <property type="project" value="InterPro"/>
</dbReference>